<name>W9WQ24_9EURO</name>
<accession>W9WQ24</accession>
<dbReference type="RefSeq" id="XP_007745860.1">
    <property type="nucleotide sequence ID" value="XM_007747670.1"/>
</dbReference>
<comment type="similarity">
    <text evidence="1">Belongs to the NmrA-type oxidoreductase family.</text>
</comment>
<dbReference type="Proteomes" id="UP000019471">
    <property type="component" value="Unassembled WGS sequence"/>
</dbReference>
<evidence type="ECO:0000259" key="3">
    <source>
        <dbReference type="Pfam" id="PF05368"/>
    </source>
</evidence>
<comment type="caution">
    <text evidence="4">The sequence shown here is derived from an EMBL/GenBank/DDBJ whole genome shotgun (WGS) entry which is preliminary data.</text>
</comment>
<dbReference type="AlphaFoldDB" id="W9WQ24"/>
<dbReference type="HOGENOM" id="CLU_007383_8_6_1"/>
<dbReference type="InterPro" id="IPR036291">
    <property type="entry name" value="NAD(P)-bd_dom_sf"/>
</dbReference>
<evidence type="ECO:0000313" key="4">
    <source>
        <dbReference type="EMBL" id="EXJ70008.1"/>
    </source>
</evidence>
<dbReference type="PANTHER" id="PTHR42748:SF29">
    <property type="entry name" value="NMRA-LIKE DOMAIN-CONTAINING PROTEIN"/>
    <property type="match status" value="1"/>
</dbReference>
<dbReference type="CDD" id="cd05251">
    <property type="entry name" value="NmrA_like_SDR_a"/>
    <property type="match status" value="1"/>
</dbReference>
<dbReference type="GeneID" id="19191787"/>
<dbReference type="GO" id="GO:0005634">
    <property type="term" value="C:nucleus"/>
    <property type="evidence" value="ECO:0007669"/>
    <property type="project" value="TreeGrafter"/>
</dbReference>
<dbReference type="InterPro" id="IPR051164">
    <property type="entry name" value="NmrA-like_oxidored"/>
</dbReference>
<evidence type="ECO:0000313" key="5">
    <source>
        <dbReference type="Proteomes" id="UP000019471"/>
    </source>
</evidence>
<reference evidence="4 5" key="1">
    <citation type="submission" date="2013-03" db="EMBL/GenBank/DDBJ databases">
        <title>The Genome Sequence of Cladophialophora psammophila CBS 110553.</title>
        <authorList>
            <consortium name="The Broad Institute Genomics Platform"/>
            <person name="Cuomo C."/>
            <person name="de Hoog S."/>
            <person name="Gorbushina A."/>
            <person name="Walker B."/>
            <person name="Young S.K."/>
            <person name="Zeng Q."/>
            <person name="Gargeya S."/>
            <person name="Fitzgerald M."/>
            <person name="Haas B."/>
            <person name="Abouelleil A."/>
            <person name="Allen A.W."/>
            <person name="Alvarado L."/>
            <person name="Arachchi H.M."/>
            <person name="Berlin A.M."/>
            <person name="Chapman S.B."/>
            <person name="Gainer-Dewar J."/>
            <person name="Goldberg J."/>
            <person name="Griggs A."/>
            <person name="Gujja S."/>
            <person name="Hansen M."/>
            <person name="Howarth C."/>
            <person name="Imamovic A."/>
            <person name="Ireland A."/>
            <person name="Larimer J."/>
            <person name="McCowan C."/>
            <person name="Murphy C."/>
            <person name="Pearson M."/>
            <person name="Poon T.W."/>
            <person name="Priest M."/>
            <person name="Roberts A."/>
            <person name="Saif S."/>
            <person name="Shea T."/>
            <person name="Sisk P."/>
            <person name="Sykes S."/>
            <person name="Wortman J."/>
            <person name="Nusbaum C."/>
            <person name="Birren B."/>
        </authorList>
    </citation>
    <scope>NUCLEOTIDE SEQUENCE [LARGE SCALE GENOMIC DNA]</scope>
    <source>
        <strain evidence="4 5">CBS 110553</strain>
    </source>
</reference>
<keyword evidence="2" id="KW-0521">NADP</keyword>
<organism evidence="4 5">
    <name type="scientific">Cladophialophora psammophila CBS 110553</name>
    <dbReference type="NCBI Taxonomy" id="1182543"/>
    <lineage>
        <taxon>Eukaryota</taxon>
        <taxon>Fungi</taxon>
        <taxon>Dikarya</taxon>
        <taxon>Ascomycota</taxon>
        <taxon>Pezizomycotina</taxon>
        <taxon>Eurotiomycetes</taxon>
        <taxon>Chaetothyriomycetidae</taxon>
        <taxon>Chaetothyriales</taxon>
        <taxon>Herpotrichiellaceae</taxon>
        <taxon>Cladophialophora</taxon>
    </lineage>
</organism>
<dbReference type="PANTHER" id="PTHR42748">
    <property type="entry name" value="NITROGEN METABOLITE REPRESSION PROTEIN NMRA FAMILY MEMBER"/>
    <property type="match status" value="1"/>
</dbReference>
<dbReference type="EMBL" id="AMGX01000010">
    <property type="protein sequence ID" value="EXJ70008.1"/>
    <property type="molecule type" value="Genomic_DNA"/>
</dbReference>
<evidence type="ECO:0000256" key="1">
    <source>
        <dbReference type="ARBA" id="ARBA00006328"/>
    </source>
</evidence>
<evidence type="ECO:0000256" key="2">
    <source>
        <dbReference type="ARBA" id="ARBA00022857"/>
    </source>
</evidence>
<dbReference type="Gene3D" id="3.40.50.720">
    <property type="entry name" value="NAD(P)-binding Rossmann-like Domain"/>
    <property type="match status" value="1"/>
</dbReference>
<dbReference type="STRING" id="1182543.W9WQ24"/>
<dbReference type="eggNOG" id="ENOG502SK5J">
    <property type="taxonomic scope" value="Eukaryota"/>
</dbReference>
<dbReference type="InterPro" id="IPR008030">
    <property type="entry name" value="NmrA-like"/>
</dbReference>
<sequence>MASSSLKVITVVGATGNQGSSVARTFLSLPGWHVRAVARNPSSQKAEELRALGAELVRADLSDIASLVQAFGNSHAIFLNTDFWETYRSVGTGSGLTPLACSRAAYEKEVFYGKNAAIAAASVPTLERLVYSSLASIKAASNGKYTRSYHPESKAAIVSYIEAEEPALAKKMSIVIPAGYSTNPMFSPTLDPKSGQYVVVTALNRGCKMPILDPSEVMGPFVRALIEDEEPGTKLLAYNKDSFLPFEEIVQAWTEVTGKEVQIIRMKPEDLHEQLNLPWELLDGINFVNDHGYDYVLAREGIIAPCQLSNPPETKSYKAWLKGKPMEELLC</sequence>
<dbReference type="OrthoDB" id="3358371at2759"/>
<dbReference type="SUPFAM" id="SSF51735">
    <property type="entry name" value="NAD(P)-binding Rossmann-fold domains"/>
    <property type="match status" value="1"/>
</dbReference>
<gene>
    <name evidence="4" type="ORF">A1O5_07081</name>
</gene>
<protein>
    <recommendedName>
        <fullName evidence="3">NmrA-like domain-containing protein</fullName>
    </recommendedName>
</protein>
<dbReference type="Gene3D" id="3.90.25.10">
    <property type="entry name" value="UDP-galactose 4-epimerase, domain 1"/>
    <property type="match status" value="1"/>
</dbReference>
<proteinExistence type="inferred from homology"/>
<keyword evidence="5" id="KW-1185">Reference proteome</keyword>
<feature type="domain" description="NmrA-like" evidence="3">
    <location>
        <begin position="7"/>
        <end position="296"/>
    </location>
</feature>
<dbReference type="Pfam" id="PF05368">
    <property type="entry name" value="NmrA"/>
    <property type="match status" value="1"/>
</dbReference>